<gene>
    <name evidence="2" type="ORF">HAX54_024224</name>
</gene>
<reference evidence="2 3" key="1">
    <citation type="journal article" date="2021" name="BMC Genomics">
        <title>Datura genome reveals duplications of psychoactive alkaloid biosynthetic genes and high mutation rate following tissue culture.</title>
        <authorList>
            <person name="Rajewski A."/>
            <person name="Carter-House D."/>
            <person name="Stajich J."/>
            <person name="Litt A."/>
        </authorList>
    </citation>
    <scope>NUCLEOTIDE SEQUENCE [LARGE SCALE GENOMIC DNA]</scope>
    <source>
        <strain evidence="2">AR-01</strain>
    </source>
</reference>
<dbReference type="EMBL" id="JACEIK010000295">
    <property type="protein sequence ID" value="MCD7454293.1"/>
    <property type="molecule type" value="Genomic_DNA"/>
</dbReference>
<comment type="caution">
    <text evidence="2">The sequence shown here is derived from an EMBL/GenBank/DDBJ whole genome shotgun (WGS) entry which is preliminary data.</text>
</comment>
<feature type="compositionally biased region" description="Basic and acidic residues" evidence="1">
    <location>
        <begin position="13"/>
        <end position="23"/>
    </location>
</feature>
<evidence type="ECO:0000256" key="1">
    <source>
        <dbReference type="SAM" id="MobiDB-lite"/>
    </source>
</evidence>
<proteinExistence type="predicted"/>
<keyword evidence="3" id="KW-1185">Reference proteome</keyword>
<organism evidence="2 3">
    <name type="scientific">Datura stramonium</name>
    <name type="common">Jimsonweed</name>
    <name type="synonym">Common thornapple</name>
    <dbReference type="NCBI Taxonomy" id="4076"/>
    <lineage>
        <taxon>Eukaryota</taxon>
        <taxon>Viridiplantae</taxon>
        <taxon>Streptophyta</taxon>
        <taxon>Embryophyta</taxon>
        <taxon>Tracheophyta</taxon>
        <taxon>Spermatophyta</taxon>
        <taxon>Magnoliopsida</taxon>
        <taxon>eudicotyledons</taxon>
        <taxon>Gunneridae</taxon>
        <taxon>Pentapetalae</taxon>
        <taxon>asterids</taxon>
        <taxon>lamiids</taxon>
        <taxon>Solanales</taxon>
        <taxon>Solanaceae</taxon>
        <taxon>Solanoideae</taxon>
        <taxon>Datureae</taxon>
        <taxon>Datura</taxon>
    </lineage>
</organism>
<feature type="non-terminal residue" evidence="2">
    <location>
        <position position="57"/>
    </location>
</feature>
<protein>
    <submittedName>
        <fullName evidence="2">Uncharacterized protein</fullName>
    </submittedName>
</protein>
<evidence type="ECO:0000313" key="3">
    <source>
        <dbReference type="Proteomes" id="UP000823775"/>
    </source>
</evidence>
<dbReference type="Proteomes" id="UP000823775">
    <property type="component" value="Unassembled WGS sequence"/>
</dbReference>
<feature type="region of interest" description="Disordered" evidence="1">
    <location>
        <begin position="1"/>
        <end position="23"/>
    </location>
</feature>
<sequence>MEETLMAGGVGMNKEEAGNARGEEDKDTLKLFVFEMLHLQAKRRGDRREGDRLAIIQ</sequence>
<name>A0ABS8S590_DATST</name>
<evidence type="ECO:0000313" key="2">
    <source>
        <dbReference type="EMBL" id="MCD7454293.1"/>
    </source>
</evidence>
<accession>A0ABS8S590</accession>